<gene>
    <name evidence="2" type="ORF">XPU_3298</name>
</gene>
<dbReference type="InterPro" id="IPR012434">
    <property type="entry name" value="DUF1631"/>
</dbReference>
<keyword evidence="2" id="KW-0328">Glycosyltransferase</keyword>
<evidence type="ECO:0000256" key="1">
    <source>
        <dbReference type="SAM" id="MobiDB-lite"/>
    </source>
</evidence>
<name>W4S5H5_9XANT</name>
<dbReference type="EC" id="2.4.2.4" evidence="2"/>
<sequence>MLEQAHAVFVPALAQVFAAAVAHFDDVLFDRAESAGTSQLLFLDGMRELRRKRDEVATQFRQQLDDGWQALLLGEPLSAEVVLAGDIGTGPLSLVPEHVLESRLAVRNLATVLLRDFKQVLARVDRRLGWIAGGLELVADTNPLGPEHLGVAIHEAFATCDLAPEVRLVLIKLCERDLAEPIGKLYARLDETLAKAGVMPEISQPKRPPPRVQPRGDTPEERAQAEAQGA</sequence>
<dbReference type="AlphaFoldDB" id="W4S5H5"/>
<evidence type="ECO:0000313" key="2">
    <source>
        <dbReference type="EMBL" id="GAE51766.1"/>
    </source>
</evidence>
<accession>W4S5H5</accession>
<keyword evidence="2" id="KW-0808">Transferase</keyword>
<dbReference type="Proteomes" id="UP000019143">
    <property type="component" value="Unassembled WGS sequence"/>
</dbReference>
<dbReference type="Pfam" id="PF07793">
    <property type="entry name" value="DUF1631"/>
    <property type="match status" value="1"/>
</dbReference>
<reference evidence="2 3" key="1">
    <citation type="submission" date="2014-01" db="EMBL/GenBank/DDBJ databases">
        <title>Genome sequence and analysis of Xanthomonas arboricola pv. pruni.</title>
        <authorList>
            <person name="Fujikawa T."/>
            <person name="Nakazono-Nagaoka E."/>
        </authorList>
    </citation>
    <scope>NUCLEOTIDE SEQUENCE [LARGE SCALE GENOMIC DNA]</scope>
    <source>
        <strain evidence="3">MAFF 311562</strain>
    </source>
</reference>
<feature type="non-terminal residue" evidence="2">
    <location>
        <position position="230"/>
    </location>
</feature>
<evidence type="ECO:0000313" key="3">
    <source>
        <dbReference type="Proteomes" id="UP000019143"/>
    </source>
</evidence>
<dbReference type="EMBL" id="BAVB01000321">
    <property type="protein sequence ID" value="GAE51766.1"/>
    <property type="molecule type" value="Genomic_DNA"/>
</dbReference>
<dbReference type="GO" id="GO:0009032">
    <property type="term" value="F:thymidine phosphorylase activity"/>
    <property type="evidence" value="ECO:0007669"/>
    <property type="project" value="UniProtKB-EC"/>
</dbReference>
<feature type="region of interest" description="Disordered" evidence="1">
    <location>
        <begin position="197"/>
        <end position="230"/>
    </location>
</feature>
<proteinExistence type="predicted"/>
<comment type="caution">
    <text evidence="2">The sequence shown here is derived from an EMBL/GenBank/DDBJ whole genome shotgun (WGS) entry which is preliminary data.</text>
</comment>
<organism evidence="2 3">
    <name type="scientific">Xanthomonas arboricola pv. pruni str. MAFF 311562</name>
    <dbReference type="NCBI Taxonomy" id="1414836"/>
    <lineage>
        <taxon>Bacteria</taxon>
        <taxon>Pseudomonadati</taxon>
        <taxon>Pseudomonadota</taxon>
        <taxon>Gammaproteobacteria</taxon>
        <taxon>Lysobacterales</taxon>
        <taxon>Lysobacteraceae</taxon>
        <taxon>Xanthomonas</taxon>
    </lineage>
</organism>
<protein>
    <submittedName>
        <fullName evidence="2">Thymidine phosphorylase</fullName>
        <ecNumber evidence="2">2.4.2.4</ecNumber>
    </submittedName>
</protein>